<dbReference type="EMBL" id="BAAAZX010000005">
    <property type="protein sequence ID" value="GAA3990362.1"/>
    <property type="molecule type" value="Genomic_DNA"/>
</dbReference>
<comment type="caution">
    <text evidence="1">The sequence shown here is derived from an EMBL/GenBank/DDBJ whole genome shotgun (WGS) entry which is preliminary data.</text>
</comment>
<proteinExistence type="predicted"/>
<keyword evidence="2" id="KW-1185">Reference proteome</keyword>
<name>A0ABP7QZD6_9ACTN</name>
<dbReference type="Proteomes" id="UP001500456">
    <property type="component" value="Unassembled WGS sequence"/>
</dbReference>
<evidence type="ECO:0000313" key="1">
    <source>
        <dbReference type="EMBL" id="GAA3990362.1"/>
    </source>
</evidence>
<sequence length="70" mass="7816">MRRQTVTARGSWGMERVYSQGSVSGMRRLQVGWVGVRAVALPQPSWQDGVVRFRAPGVSQRVRRVTDGMA</sequence>
<reference evidence="2" key="1">
    <citation type="journal article" date="2019" name="Int. J. Syst. Evol. Microbiol.">
        <title>The Global Catalogue of Microorganisms (GCM) 10K type strain sequencing project: providing services to taxonomists for standard genome sequencing and annotation.</title>
        <authorList>
            <consortium name="The Broad Institute Genomics Platform"/>
            <consortium name="The Broad Institute Genome Sequencing Center for Infectious Disease"/>
            <person name="Wu L."/>
            <person name="Ma J."/>
        </authorList>
    </citation>
    <scope>NUCLEOTIDE SEQUENCE [LARGE SCALE GENOMIC DNA]</scope>
    <source>
        <strain evidence="2">JCM 16924</strain>
    </source>
</reference>
<evidence type="ECO:0000313" key="2">
    <source>
        <dbReference type="Proteomes" id="UP001500456"/>
    </source>
</evidence>
<organism evidence="1 2">
    <name type="scientific">Streptomyces plumbiresistens</name>
    <dbReference type="NCBI Taxonomy" id="511811"/>
    <lineage>
        <taxon>Bacteria</taxon>
        <taxon>Bacillati</taxon>
        <taxon>Actinomycetota</taxon>
        <taxon>Actinomycetes</taxon>
        <taxon>Kitasatosporales</taxon>
        <taxon>Streptomycetaceae</taxon>
        <taxon>Streptomyces</taxon>
    </lineage>
</organism>
<protein>
    <submittedName>
        <fullName evidence="1">Uncharacterized protein</fullName>
    </submittedName>
</protein>
<accession>A0ABP7QZD6</accession>
<gene>
    <name evidence="1" type="ORF">GCM10022232_25510</name>
</gene>